<geneLocation type="plasmid" evidence="1 2">
    <name>cp32-5</name>
</geneLocation>
<name>A0ACD5GM46_9SPIR</name>
<protein>
    <submittedName>
        <fullName evidence="1">Erp family outer-surface lipoprotein</fullName>
    </submittedName>
</protein>
<keyword evidence="1" id="KW-0449">Lipoprotein</keyword>
<dbReference type="Proteomes" id="UP001304851">
    <property type="component" value="Plasmid cp32-5"/>
</dbReference>
<evidence type="ECO:0000313" key="2">
    <source>
        <dbReference type="Proteomes" id="UP001304851"/>
    </source>
</evidence>
<evidence type="ECO:0000313" key="1">
    <source>
        <dbReference type="EMBL" id="XPC85630.1"/>
    </source>
</evidence>
<dbReference type="EMBL" id="CP179471">
    <property type="protein sequence ID" value="XPC85630.1"/>
    <property type="molecule type" value="Genomic_DNA"/>
</dbReference>
<keyword evidence="1" id="KW-0614">Plasmid</keyword>
<sequence length="172" mass="19529">MNKIIKMLIICAVFALISSSKNFVSNLSDKESSGTVKFSRFVVKIKNKDTSGNWIDLGTLFILKEKDGIKTILRDDDQLGYYESIFFYLKKTEVNNFIKAMIKGGSFKTSVYYGYINEQSKADGIKNKDIITKIKKIDGTEYITFSGDSIKNSENKIAEYAIPLEELKNNLK</sequence>
<proteinExistence type="predicted"/>
<organism evidence="1 2">
    <name type="scientific">Borreliella carolinensis</name>
    <dbReference type="NCBI Taxonomy" id="478174"/>
    <lineage>
        <taxon>Bacteria</taxon>
        <taxon>Pseudomonadati</taxon>
        <taxon>Spirochaetota</taxon>
        <taxon>Spirochaetia</taxon>
        <taxon>Spirochaetales</taxon>
        <taxon>Borreliaceae</taxon>
        <taxon>Borreliella</taxon>
    </lineage>
</organism>
<keyword evidence="2" id="KW-1185">Reference proteome</keyword>
<accession>A0ACD5GM46</accession>
<gene>
    <name evidence="1" type="ORF">QIA18_06005</name>
</gene>
<reference evidence="1" key="1">
    <citation type="submission" date="2024-11" db="EMBL/GenBank/DDBJ databases">
        <title>Sequencing of Borrelia variable plasmids from multiple Borrelia sensu lato isolates.</title>
        <authorList>
            <person name="Mongodin E.F."/>
            <person name="Rudenko N."/>
            <person name="Fraser C.M."/>
            <person name="Schutzer S."/>
            <person name="Luft B."/>
            <person name="Morgan R."/>
            <person name="Casjens S."/>
            <person name="Qiu W."/>
        </authorList>
    </citation>
    <scope>NUCLEOTIDE SEQUENCE</scope>
    <source>
        <strain evidence="1">SCGT-18</strain>
    </source>
</reference>